<dbReference type="EMBL" id="AP012337">
    <property type="protein sequence ID" value="BAM01338.1"/>
    <property type="molecule type" value="Genomic_DNA"/>
</dbReference>
<dbReference type="HOGENOM" id="CLU_041141_4_1_0"/>
<dbReference type="InterPro" id="IPR057727">
    <property type="entry name" value="WCX_dom"/>
</dbReference>
<proteinExistence type="predicted"/>
<dbReference type="PANTHER" id="PTHR34580">
    <property type="match status" value="1"/>
</dbReference>
<protein>
    <submittedName>
        <fullName evidence="3">Uncharacterized protein</fullName>
    </submittedName>
</protein>
<organism evidence="3 4">
    <name type="scientific">Caldilinea aerophila (strain DSM 14535 / JCM 11387 / NBRC 104270 / STL-6-O1)</name>
    <dbReference type="NCBI Taxonomy" id="926550"/>
    <lineage>
        <taxon>Bacteria</taxon>
        <taxon>Bacillati</taxon>
        <taxon>Chloroflexota</taxon>
        <taxon>Caldilineae</taxon>
        <taxon>Caldilineales</taxon>
        <taxon>Caldilineaceae</taxon>
        <taxon>Caldilinea</taxon>
    </lineage>
</organism>
<evidence type="ECO:0000259" key="1">
    <source>
        <dbReference type="Pfam" id="PF13280"/>
    </source>
</evidence>
<gene>
    <name evidence="3" type="ordered locus">CLDAP_32980</name>
</gene>
<dbReference type="InterPro" id="IPR036388">
    <property type="entry name" value="WH-like_DNA-bd_sf"/>
</dbReference>
<dbReference type="Pfam" id="PF25583">
    <property type="entry name" value="WCX"/>
    <property type="match status" value="1"/>
</dbReference>
<evidence type="ECO:0000313" key="4">
    <source>
        <dbReference type="Proteomes" id="UP000007880"/>
    </source>
</evidence>
<feature type="domain" description="WYL" evidence="1">
    <location>
        <begin position="150"/>
        <end position="219"/>
    </location>
</feature>
<dbReference type="KEGG" id="cap:CLDAP_32980"/>
<dbReference type="InterPro" id="IPR028349">
    <property type="entry name" value="PafC-like"/>
</dbReference>
<accession>I0I7V0</accession>
<dbReference type="RefSeq" id="WP_014434564.1">
    <property type="nucleotide sequence ID" value="NC_017079.1"/>
</dbReference>
<dbReference type="AlphaFoldDB" id="I0I7V0"/>
<dbReference type="InterPro" id="IPR026881">
    <property type="entry name" value="WYL_dom"/>
</dbReference>
<dbReference type="eggNOG" id="COG2378">
    <property type="taxonomic scope" value="Bacteria"/>
</dbReference>
<dbReference type="PIRSF" id="PIRSF016838">
    <property type="entry name" value="PafC"/>
    <property type="match status" value="1"/>
</dbReference>
<sequence length="341" mass="38999">MRIDLSNEPKAKLEETKRIARILEIVQLIASKPRSYKRTDLAQRFEISERMIQKDLDVIRHGLKFPLSHDRQGYYFEHLPHLPTTTYAFSEALALLTAARAAQAIPGINSAELAAAIARLEAIFPDEFRPLVREATEKLPRRAVKAHRQEMLALLHRAWIEARQVRIVYVTGSRAGESSERVVEPYHIMPYGRSWHLIAFDHRRGEVLQFKVDRVQEAELLETGYTVPADFDLDAYLGNAWGIMRGAAGPAERVELLFEPEAGRWVAEEHWHPSQQSETLPDGRVRLTFHVGITPEMVSWLLYYGARVQVLTPAWLRERVAEEHRRAAEGYESLGQPGEDG</sequence>
<dbReference type="Gene3D" id="1.10.10.10">
    <property type="entry name" value="Winged helix-like DNA-binding domain superfamily/Winged helix DNA-binding domain"/>
    <property type="match status" value="1"/>
</dbReference>
<evidence type="ECO:0000259" key="2">
    <source>
        <dbReference type="Pfam" id="PF25583"/>
    </source>
</evidence>
<dbReference type="InterPro" id="IPR051534">
    <property type="entry name" value="CBASS_pafABC_assoc_protein"/>
</dbReference>
<evidence type="ECO:0000313" key="3">
    <source>
        <dbReference type="EMBL" id="BAM01338.1"/>
    </source>
</evidence>
<name>I0I7V0_CALAS</name>
<keyword evidence="4" id="KW-1185">Reference proteome</keyword>
<dbReference type="OrthoDB" id="9815009at2"/>
<dbReference type="Proteomes" id="UP000007880">
    <property type="component" value="Chromosome"/>
</dbReference>
<feature type="domain" description="WCX" evidence="2">
    <location>
        <begin position="251"/>
        <end position="328"/>
    </location>
</feature>
<dbReference type="PROSITE" id="PS52050">
    <property type="entry name" value="WYL"/>
    <property type="match status" value="1"/>
</dbReference>
<reference evidence="3 4" key="1">
    <citation type="submission" date="2012-02" db="EMBL/GenBank/DDBJ databases">
        <title>Complete genome sequence of Caldilinea aerophila DSM 14535 (= NBRC 102666).</title>
        <authorList>
            <person name="Oguchi A."/>
            <person name="Hosoyama A."/>
            <person name="Sekine M."/>
            <person name="Fukai R."/>
            <person name="Kato Y."/>
            <person name="Nakamura S."/>
            <person name="Hanada S."/>
            <person name="Yamazaki S."/>
            <person name="Fujita N."/>
        </authorList>
    </citation>
    <scope>NUCLEOTIDE SEQUENCE [LARGE SCALE GENOMIC DNA]</scope>
    <source>
        <strain evidence="4">DSM 14535 / JCM 11387 / NBRC 104270 / STL-6-O1</strain>
    </source>
</reference>
<dbReference type="PANTHER" id="PTHR34580:SF1">
    <property type="entry name" value="PROTEIN PAFC"/>
    <property type="match status" value="1"/>
</dbReference>
<dbReference type="STRING" id="926550.CLDAP_32980"/>
<dbReference type="Pfam" id="PF13280">
    <property type="entry name" value="WYL"/>
    <property type="match status" value="1"/>
</dbReference>